<feature type="transmembrane region" description="Helical" evidence="1">
    <location>
        <begin position="120"/>
        <end position="144"/>
    </location>
</feature>
<dbReference type="AlphaFoldDB" id="A0A6C0C4S3"/>
<feature type="transmembrane region" description="Helical" evidence="1">
    <location>
        <begin position="12"/>
        <end position="35"/>
    </location>
</feature>
<protein>
    <submittedName>
        <fullName evidence="2">Uncharacterized protein</fullName>
    </submittedName>
</protein>
<reference evidence="2" key="1">
    <citation type="journal article" date="2020" name="Nature">
        <title>Giant virus diversity and host interactions through global metagenomics.</title>
        <authorList>
            <person name="Schulz F."/>
            <person name="Roux S."/>
            <person name="Paez-Espino D."/>
            <person name="Jungbluth S."/>
            <person name="Walsh D.A."/>
            <person name="Denef V.J."/>
            <person name="McMahon K.D."/>
            <person name="Konstantinidis K.T."/>
            <person name="Eloe-Fadrosh E.A."/>
            <person name="Kyrpides N.C."/>
            <person name="Woyke T."/>
        </authorList>
    </citation>
    <scope>NUCLEOTIDE SEQUENCE</scope>
    <source>
        <strain evidence="2">GVMAG-M-3300020185-18</strain>
    </source>
</reference>
<proteinExistence type="predicted"/>
<feature type="transmembrane region" description="Helical" evidence="1">
    <location>
        <begin position="150"/>
        <end position="168"/>
    </location>
</feature>
<keyword evidence="1" id="KW-1133">Transmembrane helix</keyword>
<evidence type="ECO:0000256" key="1">
    <source>
        <dbReference type="SAM" id="Phobius"/>
    </source>
</evidence>
<name>A0A6C0C4S3_9ZZZZ</name>
<sequence length="238" mass="27305">MKVDVDTKERMKTIFIFLLQSYKVLMGSMLVLFVPQSCGDSVCSITDNLYREGDLHRTSLAFNFLSTLCFITCYTIELNRENWCIEHLDISDDYGDNNLPLVLKERPELEMALHKINDRYYYSSQITAGVYSINLILSTTSIYFNNAGTTTITAYMSFVILILMKLYNSIFISNDSKKNNMALSAYMSELQSYNVIDKDHVKRNGNGEQVSEYRYKISSHNKDDTKADNVIVANLTMV</sequence>
<evidence type="ECO:0000313" key="2">
    <source>
        <dbReference type="EMBL" id="QHS98523.1"/>
    </source>
</evidence>
<keyword evidence="1" id="KW-0472">Membrane</keyword>
<accession>A0A6C0C4S3</accession>
<keyword evidence="1" id="KW-0812">Transmembrane</keyword>
<dbReference type="EMBL" id="MN739318">
    <property type="protein sequence ID" value="QHS98523.1"/>
    <property type="molecule type" value="Genomic_DNA"/>
</dbReference>
<organism evidence="2">
    <name type="scientific">viral metagenome</name>
    <dbReference type="NCBI Taxonomy" id="1070528"/>
    <lineage>
        <taxon>unclassified sequences</taxon>
        <taxon>metagenomes</taxon>
        <taxon>organismal metagenomes</taxon>
    </lineage>
</organism>
<feature type="transmembrane region" description="Helical" evidence="1">
    <location>
        <begin position="55"/>
        <end position="76"/>
    </location>
</feature>